<evidence type="ECO:0000313" key="4">
    <source>
        <dbReference type="Proteomes" id="UP000550401"/>
    </source>
</evidence>
<keyword evidence="2" id="KW-0732">Signal</keyword>
<proteinExistence type="predicted"/>
<comment type="caution">
    <text evidence="3">The sequence shown here is derived from an EMBL/GenBank/DDBJ whole genome shotgun (WGS) entry which is preliminary data.</text>
</comment>
<keyword evidence="4" id="KW-1185">Reference proteome</keyword>
<dbReference type="EMBL" id="JACGXL010000004">
    <property type="protein sequence ID" value="MBA8888686.1"/>
    <property type="molecule type" value="Genomic_DNA"/>
</dbReference>
<feature type="signal peptide" evidence="2">
    <location>
        <begin position="1"/>
        <end position="28"/>
    </location>
</feature>
<evidence type="ECO:0008006" key="5">
    <source>
        <dbReference type="Google" id="ProtNLM"/>
    </source>
</evidence>
<feature type="region of interest" description="Disordered" evidence="1">
    <location>
        <begin position="765"/>
        <end position="784"/>
    </location>
</feature>
<name>A0A839F277_9GAMM</name>
<evidence type="ECO:0000256" key="1">
    <source>
        <dbReference type="SAM" id="MobiDB-lite"/>
    </source>
</evidence>
<dbReference type="RefSeq" id="WP_182531719.1">
    <property type="nucleotide sequence ID" value="NZ_JACGXL010000004.1"/>
</dbReference>
<accession>A0A839F277</accession>
<gene>
    <name evidence="3" type="ORF">FHW12_002919</name>
</gene>
<evidence type="ECO:0000256" key="2">
    <source>
        <dbReference type="SAM" id="SignalP"/>
    </source>
</evidence>
<evidence type="ECO:0000313" key="3">
    <source>
        <dbReference type="EMBL" id="MBA8888686.1"/>
    </source>
</evidence>
<reference evidence="3 4" key="1">
    <citation type="submission" date="2020-07" db="EMBL/GenBank/DDBJ databases">
        <title>Genomic Encyclopedia of Type Strains, Phase IV (KMG-V): Genome sequencing to study the core and pangenomes of soil and plant-associated prokaryotes.</title>
        <authorList>
            <person name="Whitman W."/>
        </authorList>
    </citation>
    <scope>NUCLEOTIDE SEQUENCE [LARGE SCALE GENOMIC DNA]</scope>
    <source>
        <strain evidence="3 4">RH2WT43</strain>
    </source>
</reference>
<dbReference type="AlphaFoldDB" id="A0A839F277"/>
<dbReference type="Gene3D" id="2.60.120.260">
    <property type="entry name" value="Galactose-binding domain-like"/>
    <property type="match status" value="1"/>
</dbReference>
<dbReference type="InterPro" id="IPR011050">
    <property type="entry name" value="Pectin_lyase_fold/virulence"/>
</dbReference>
<organism evidence="3 4">
    <name type="scientific">Dokdonella fugitiva</name>
    <dbReference type="NCBI Taxonomy" id="328517"/>
    <lineage>
        <taxon>Bacteria</taxon>
        <taxon>Pseudomonadati</taxon>
        <taxon>Pseudomonadota</taxon>
        <taxon>Gammaproteobacteria</taxon>
        <taxon>Lysobacterales</taxon>
        <taxon>Rhodanobacteraceae</taxon>
        <taxon>Dokdonella</taxon>
    </lineage>
</organism>
<protein>
    <recommendedName>
        <fullName evidence="5">Parallel beta helix pectate lyase-like protein</fullName>
    </recommendedName>
</protein>
<dbReference type="SUPFAM" id="SSF51126">
    <property type="entry name" value="Pectin lyase-like"/>
    <property type="match status" value="2"/>
</dbReference>
<sequence length="784" mass="81366">MSSLYPSTRRIARAFGTLMLLFAGHAAAYVSVGSGCQYNDLQAAIDAQSTTGTYELHVRAGYVSGPISYNNKSIWIFGGYPSCDAPSPIPYTGLNFSDLSEIDGSRNSGRPAISVSGNSRLALHNFNVHGADNGSGNGGGIAYNGSGDHSFLAIASSIINNNKAGRGAGVFYRSTSNNALMSLEDYSWIESNTASISGGGIRLEGTVHLTALGNPASIDNNVANPNSSDGSGGGLQMRDNTTANIGSPGNSGFAYINVNKARVGGGVSVENNAVLNLYTAVPGQLARIENNQAAAGAGVYLSGEGGAPTFCMVGGGINFNATTVGGNGSAIQVNGGNAHVYADDIASACPGTLDGFANCTAGQPCNTITNNVSDRQNTATININEGSSAGVYLRHVLLASNFGGNLMYSSTSTDPQLSDCVITGNDFANSLVTTAHATLGVVQCSIAGNHLASGVKVFRESGTVFSLYDSIIWEPQNPTLGGSGHSVRDVIASDAGEWNPADFVQFFNAFNADPLFVNAGAGDLHLQDGSPAVDASPTGTQYDLDNHPRGIDVVQAAGSPNLGLFDLGAYEVQHIDVSIPVTFPPVETFDELGPAGTLPANWQNVSSHPESVWVLANDQVDSGMYSAFAPDARNANDATLTTTPFHVVHGGQVSFRQRVGLEAADNVTAYDGARLEIQIGNDTEFREVTEAGGQIVQGGYDHVIAQGVGNALPGAGVWSGDVPYSSVLVALPHAANGQDVKLRWRVVTDQNNGWAGYWLDSIQVAPDDGQTDPDDNIFQNGFDP</sequence>
<feature type="chain" id="PRO_5032937867" description="Parallel beta helix pectate lyase-like protein" evidence="2">
    <location>
        <begin position="29"/>
        <end position="784"/>
    </location>
</feature>
<dbReference type="Proteomes" id="UP000550401">
    <property type="component" value="Unassembled WGS sequence"/>
</dbReference>